<keyword evidence="1" id="KW-0812">Transmembrane</keyword>
<name>A0ABV6Q7R6_9FLAO</name>
<gene>
    <name evidence="2" type="ORF">ACFFGA_05215</name>
</gene>
<keyword evidence="1" id="KW-1133">Transmembrane helix</keyword>
<comment type="caution">
    <text evidence="2">The sequence shown here is derived from an EMBL/GenBank/DDBJ whole genome shotgun (WGS) entry which is preliminary data.</text>
</comment>
<feature type="transmembrane region" description="Helical" evidence="1">
    <location>
        <begin position="223"/>
        <end position="246"/>
    </location>
</feature>
<feature type="transmembrane region" description="Helical" evidence="1">
    <location>
        <begin position="128"/>
        <end position="148"/>
    </location>
</feature>
<dbReference type="Pfam" id="PF12412">
    <property type="entry name" value="DUF3667"/>
    <property type="match status" value="1"/>
</dbReference>
<feature type="transmembrane region" description="Helical" evidence="1">
    <location>
        <begin position="160"/>
        <end position="184"/>
    </location>
</feature>
<evidence type="ECO:0000256" key="1">
    <source>
        <dbReference type="SAM" id="Phobius"/>
    </source>
</evidence>
<dbReference type="RefSeq" id="WP_386060701.1">
    <property type="nucleotide sequence ID" value="NZ_JBHLTQ010000002.1"/>
</dbReference>
<dbReference type="Proteomes" id="UP001589832">
    <property type="component" value="Unassembled WGS sequence"/>
</dbReference>
<evidence type="ECO:0000313" key="2">
    <source>
        <dbReference type="EMBL" id="MFC0603942.1"/>
    </source>
</evidence>
<keyword evidence="3" id="KW-1185">Reference proteome</keyword>
<dbReference type="InterPro" id="IPR022134">
    <property type="entry name" value="DUF3667"/>
</dbReference>
<reference evidence="2 3" key="1">
    <citation type="submission" date="2024-09" db="EMBL/GenBank/DDBJ databases">
        <authorList>
            <person name="Sun Q."/>
            <person name="Mori K."/>
        </authorList>
    </citation>
    <scope>NUCLEOTIDE SEQUENCE [LARGE SCALE GENOMIC DNA]</scope>
    <source>
        <strain evidence="2 3">NCAIM B.02481</strain>
    </source>
</reference>
<feature type="transmembrane region" description="Helical" evidence="1">
    <location>
        <begin position="190"/>
        <end position="211"/>
    </location>
</feature>
<keyword evidence="1" id="KW-0472">Membrane</keyword>
<evidence type="ECO:0000313" key="3">
    <source>
        <dbReference type="Proteomes" id="UP001589832"/>
    </source>
</evidence>
<accession>A0ABV6Q7R6</accession>
<dbReference type="EMBL" id="JBHLTQ010000002">
    <property type="protein sequence ID" value="MFC0603942.1"/>
    <property type="molecule type" value="Genomic_DNA"/>
</dbReference>
<organism evidence="2 3">
    <name type="scientific">Winogradskyella pulchriflava</name>
    <dbReference type="NCBI Taxonomy" id="1110688"/>
    <lineage>
        <taxon>Bacteria</taxon>
        <taxon>Pseudomonadati</taxon>
        <taxon>Bacteroidota</taxon>
        <taxon>Flavobacteriia</taxon>
        <taxon>Flavobacteriales</taxon>
        <taxon>Flavobacteriaceae</taxon>
        <taxon>Winogradskyella</taxon>
    </lineage>
</organism>
<sequence>MNCKNCHTKLEAQDEYCKSCGGKVIRKRLSFKNLFEHISETFFNYDNKLLRTVIDLFKKPEHVIGGYIDGTRKKYVNVISYFALAITISGAYMFIIKKYFPEVMDFSYMTAPGQEEFQRKNMAFVQEYQSIVMMLYVPIYALMARVVFFNIKKYNYTELLVVFLYIQAQTSIVSAIVVITLAFIGLNTNILGIAIIPLMIIYSAYCLKRLYELSLLNIIVRTLLFFGVLCITLFVITLVVLGIMYFTGDLQEMIEAQRAAAEAHN</sequence>
<feature type="transmembrane region" description="Helical" evidence="1">
    <location>
        <begin position="78"/>
        <end position="96"/>
    </location>
</feature>
<proteinExistence type="predicted"/>
<protein>
    <submittedName>
        <fullName evidence="2">DUF3667 domain-containing protein</fullName>
    </submittedName>
</protein>